<name>A0ABU8V826_9BURK</name>
<accession>A0ABU8V826</accession>
<keyword evidence="3" id="KW-0804">Transcription</keyword>
<dbReference type="PROSITE" id="PS00041">
    <property type="entry name" value="HTH_ARAC_FAMILY_1"/>
    <property type="match status" value="1"/>
</dbReference>
<dbReference type="InterPro" id="IPR018062">
    <property type="entry name" value="HTH_AraC-typ_CS"/>
</dbReference>
<dbReference type="Pfam" id="PF12852">
    <property type="entry name" value="Cupin_6"/>
    <property type="match status" value="1"/>
</dbReference>
<evidence type="ECO:0000313" key="6">
    <source>
        <dbReference type="Proteomes" id="UP001365846"/>
    </source>
</evidence>
<proteinExistence type="predicted"/>
<dbReference type="Gene3D" id="1.10.10.60">
    <property type="entry name" value="Homeodomain-like"/>
    <property type="match status" value="2"/>
</dbReference>
<reference evidence="5 6" key="1">
    <citation type="submission" date="2024-03" db="EMBL/GenBank/DDBJ databases">
        <title>Novel species of the genus Variovorax.</title>
        <authorList>
            <person name="Liu Q."/>
            <person name="Xin Y.-H."/>
        </authorList>
    </citation>
    <scope>NUCLEOTIDE SEQUENCE [LARGE SCALE GENOMIC DNA]</scope>
    <source>
        <strain evidence="5 6">KACC 18899</strain>
    </source>
</reference>
<organism evidence="5 6">
    <name type="scientific">Variovorax ureilyticus</name>
    <dbReference type="NCBI Taxonomy" id="1836198"/>
    <lineage>
        <taxon>Bacteria</taxon>
        <taxon>Pseudomonadati</taxon>
        <taxon>Pseudomonadota</taxon>
        <taxon>Betaproteobacteria</taxon>
        <taxon>Burkholderiales</taxon>
        <taxon>Comamonadaceae</taxon>
        <taxon>Variovorax</taxon>
    </lineage>
</organism>
<gene>
    <name evidence="5" type="ORF">WKW77_01740</name>
</gene>
<dbReference type="InterPro" id="IPR032783">
    <property type="entry name" value="AraC_lig"/>
</dbReference>
<protein>
    <submittedName>
        <fullName evidence="5">AraC family transcriptional regulator</fullName>
    </submittedName>
</protein>
<dbReference type="EMBL" id="JBBKZU010000001">
    <property type="protein sequence ID" value="MEJ8809771.1"/>
    <property type="molecule type" value="Genomic_DNA"/>
</dbReference>
<dbReference type="InterPro" id="IPR009057">
    <property type="entry name" value="Homeodomain-like_sf"/>
</dbReference>
<dbReference type="PRINTS" id="PR00032">
    <property type="entry name" value="HTHARAC"/>
</dbReference>
<dbReference type="Proteomes" id="UP001365846">
    <property type="component" value="Unassembled WGS sequence"/>
</dbReference>
<dbReference type="PANTHER" id="PTHR11019">
    <property type="entry name" value="HTH-TYPE TRANSCRIPTIONAL REGULATOR NIMR"/>
    <property type="match status" value="1"/>
</dbReference>
<evidence type="ECO:0000256" key="1">
    <source>
        <dbReference type="ARBA" id="ARBA00023015"/>
    </source>
</evidence>
<feature type="domain" description="HTH araC/xylS-type" evidence="4">
    <location>
        <begin position="266"/>
        <end position="364"/>
    </location>
</feature>
<dbReference type="SUPFAM" id="SSF46689">
    <property type="entry name" value="Homeodomain-like"/>
    <property type="match status" value="2"/>
</dbReference>
<keyword evidence="2" id="KW-0238">DNA-binding</keyword>
<evidence type="ECO:0000256" key="2">
    <source>
        <dbReference type="ARBA" id="ARBA00023125"/>
    </source>
</evidence>
<dbReference type="SMART" id="SM00342">
    <property type="entry name" value="HTH_ARAC"/>
    <property type="match status" value="1"/>
</dbReference>
<dbReference type="PROSITE" id="PS01124">
    <property type="entry name" value="HTH_ARAC_FAMILY_2"/>
    <property type="match status" value="1"/>
</dbReference>
<sequence>MSDRPALRAGRFAGCPIFRAPCPILSGDVAMSQDTLSDVLRGVRLRGAVFFSVSGSSDWAAEAPPARDLAPMLMRGVDHVIEYHAVAKGSCWAGIPGGPSAHLLAGDVVMFPHGDAHVVSSAPGMRGDAGLGWFPGMESIGQLPLGVAYNGSSITHSASPEWLPHVEADADVTIVCGFLGCDLQPFNPLIDALPRLLHLRANGEGAWIAQFTQQAVAESHARRPGGEAMLARMSEMMFVDAVRRYADSLPTQSAGWLAGLRDRFVGRALALMHEQPAQDWTIDELGRQVGLSRSALHDRFAHLVGIPPIQYLAQWRMQAAARLLLETRATVAAIALDVGYESEAAFARAFKRLVGKPPGEWRRDHDAADAA</sequence>
<dbReference type="InterPro" id="IPR018060">
    <property type="entry name" value="HTH_AraC"/>
</dbReference>
<keyword evidence="6" id="KW-1185">Reference proteome</keyword>
<comment type="caution">
    <text evidence="5">The sequence shown here is derived from an EMBL/GenBank/DDBJ whole genome shotgun (WGS) entry which is preliminary data.</text>
</comment>
<evidence type="ECO:0000313" key="5">
    <source>
        <dbReference type="EMBL" id="MEJ8809771.1"/>
    </source>
</evidence>
<dbReference type="InterPro" id="IPR020449">
    <property type="entry name" value="Tscrpt_reg_AraC-type_HTH"/>
</dbReference>
<dbReference type="PANTHER" id="PTHR11019:SF159">
    <property type="entry name" value="TRANSCRIPTIONAL REGULATOR-RELATED"/>
    <property type="match status" value="1"/>
</dbReference>
<evidence type="ECO:0000259" key="4">
    <source>
        <dbReference type="PROSITE" id="PS01124"/>
    </source>
</evidence>
<evidence type="ECO:0000256" key="3">
    <source>
        <dbReference type="ARBA" id="ARBA00023163"/>
    </source>
</evidence>
<keyword evidence="1" id="KW-0805">Transcription regulation</keyword>
<dbReference type="Pfam" id="PF12833">
    <property type="entry name" value="HTH_18"/>
    <property type="match status" value="1"/>
</dbReference>